<dbReference type="InterPro" id="IPR041492">
    <property type="entry name" value="HAD_2"/>
</dbReference>
<dbReference type="Pfam" id="PF13419">
    <property type="entry name" value="HAD_2"/>
    <property type="match status" value="1"/>
</dbReference>
<gene>
    <name evidence="1" type="ORF">LCGC14_1678690</name>
</gene>
<dbReference type="SFLD" id="SFLDG01129">
    <property type="entry name" value="C1.5:_HAD__Beta-PGM__Phosphata"/>
    <property type="match status" value="1"/>
</dbReference>
<organism evidence="1">
    <name type="scientific">marine sediment metagenome</name>
    <dbReference type="NCBI Taxonomy" id="412755"/>
    <lineage>
        <taxon>unclassified sequences</taxon>
        <taxon>metagenomes</taxon>
        <taxon>ecological metagenomes</taxon>
    </lineage>
</organism>
<dbReference type="PANTHER" id="PTHR43434:SF19">
    <property type="entry name" value="PHOSPHONOACETALDEHYDE HYDROLASE"/>
    <property type="match status" value="1"/>
</dbReference>
<reference evidence="1" key="1">
    <citation type="journal article" date="2015" name="Nature">
        <title>Complex archaea that bridge the gap between prokaryotes and eukaryotes.</title>
        <authorList>
            <person name="Spang A."/>
            <person name="Saw J.H."/>
            <person name="Jorgensen S.L."/>
            <person name="Zaremba-Niedzwiedzka K."/>
            <person name="Martijn J."/>
            <person name="Lind A.E."/>
            <person name="van Eijk R."/>
            <person name="Schleper C."/>
            <person name="Guy L."/>
            <person name="Ettema T.J."/>
        </authorList>
    </citation>
    <scope>NUCLEOTIDE SEQUENCE</scope>
</reference>
<dbReference type="SUPFAM" id="SSF56784">
    <property type="entry name" value="HAD-like"/>
    <property type="match status" value="1"/>
</dbReference>
<sequence>MVMFDLSGTTVYDDTGVRDCLYKAAMEFNLKTTPEEILLHMGTNKIHLYQYLIAKAQGKEIDFKDFEKTQDPSTYESAKKIFNRYEEIMIAHYRSEVKEVPGASDTFRWCHEHGIKVATDTGFHRQITEAIMEGLGWVRDGLVDISVDVQHSPMDRGRPAPFMIFYAMAQLDVQSVHEVIKVGDTPADMLEGRNAGCHGVVGVLSGPRPVTAWGKYWHTHVIPSVKELPDLIESEFI</sequence>
<name>A0A0F9HPC9_9ZZZZ</name>
<dbReference type="EMBL" id="LAZR01014518">
    <property type="protein sequence ID" value="KKM17146.1"/>
    <property type="molecule type" value="Genomic_DNA"/>
</dbReference>
<accession>A0A0F9HPC9</accession>
<dbReference type="AlphaFoldDB" id="A0A0F9HPC9"/>
<dbReference type="InterPro" id="IPR050155">
    <property type="entry name" value="HAD-like_hydrolase_sf"/>
</dbReference>
<dbReference type="GO" id="GO:0006281">
    <property type="term" value="P:DNA repair"/>
    <property type="evidence" value="ECO:0007669"/>
    <property type="project" value="TreeGrafter"/>
</dbReference>
<dbReference type="Gene3D" id="3.40.50.1000">
    <property type="entry name" value="HAD superfamily/HAD-like"/>
    <property type="match status" value="1"/>
</dbReference>
<evidence type="ECO:0008006" key="2">
    <source>
        <dbReference type="Google" id="ProtNLM"/>
    </source>
</evidence>
<dbReference type="PANTHER" id="PTHR43434">
    <property type="entry name" value="PHOSPHOGLYCOLATE PHOSPHATASE"/>
    <property type="match status" value="1"/>
</dbReference>
<dbReference type="GO" id="GO:0008967">
    <property type="term" value="F:phosphoglycolate phosphatase activity"/>
    <property type="evidence" value="ECO:0007669"/>
    <property type="project" value="TreeGrafter"/>
</dbReference>
<protein>
    <recommendedName>
        <fullName evidence="2">Phosphatase</fullName>
    </recommendedName>
</protein>
<dbReference type="SFLD" id="SFLDS00003">
    <property type="entry name" value="Haloacid_Dehalogenase"/>
    <property type="match status" value="1"/>
</dbReference>
<evidence type="ECO:0000313" key="1">
    <source>
        <dbReference type="EMBL" id="KKM17146.1"/>
    </source>
</evidence>
<dbReference type="InterPro" id="IPR036412">
    <property type="entry name" value="HAD-like_sf"/>
</dbReference>
<comment type="caution">
    <text evidence="1">The sequence shown here is derived from an EMBL/GenBank/DDBJ whole genome shotgun (WGS) entry which is preliminary data.</text>
</comment>
<proteinExistence type="predicted"/>
<dbReference type="InterPro" id="IPR023214">
    <property type="entry name" value="HAD_sf"/>
</dbReference>
<dbReference type="GO" id="GO:0005829">
    <property type="term" value="C:cytosol"/>
    <property type="evidence" value="ECO:0007669"/>
    <property type="project" value="TreeGrafter"/>
</dbReference>